<feature type="compositionally biased region" description="Basic and acidic residues" evidence="1">
    <location>
        <begin position="65"/>
        <end position="75"/>
    </location>
</feature>
<proteinExistence type="predicted"/>
<sequence length="162" mass="18237">MCVRCRVRWRWRASKRAAFSRRAIRQWKTWAGCRRNVTLCRGKLLWGEKKKEKKRNYEPTGLEIPHARTTPEHAKGGIGRATVTGNGMVGTGNLRVRHSGESEMRDAGWTLVASPSWGAKNENPGKRPRYAVGSIRIVSWIPLSSELLPKRLPCLLAPGQPA</sequence>
<gene>
    <name evidence="2" type="ORF">BDY21DRAFT_106561</name>
</gene>
<dbReference type="EMBL" id="MU001692">
    <property type="protein sequence ID" value="KAF2454193.1"/>
    <property type="molecule type" value="Genomic_DNA"/>
</dbReference>
<dbReference type="AlphaFoldDB" id="A0A6A6NSF5"/>
<protein>
    <submittedName>
        <fullName evidence="2">Uncharacterized protein</fullName>
    </submittedName>
</protein>
<evidence type="ECO:0000256" key="1">
    <source>
        <dbReference type="SAM" id="MobiDB-lite"/>
    </source>
</evidence>
<evidence type="ECO:0000313" key="3">
    <source>
        <dbReference type="Proteomes" id="UP000799766"/>
    </source>
</evidence>
<keyword evidence="3" id="KW-1185">Reference proteome</keyword>
<name>A0A6A6NSF5_9PEZI</name>
<evidence type="ECO:0000313" key="2">
    <source>
        <dbReference type="EMBL" id="KAF2454193.1"/>
    </source>
</evidence>
<dbReference type="Proteomes" id="UP000799766">
    <property type="component" value="Unassembled WGS sequence"/>
</dbReference>
<feature type="region of interest" description="Disordered" evidence="1">
    <location>
        <begin position="63"/>
        <end position="92"/>
    </location>
</feature>
<accession>A0A6A6NSF5</accession>
<reference evidence="2" key="1">
    <citation type="journal article" date="2020" name="Stud. Mycol.">
        <title>101 Dothideomycetes genomes: a test case for predicting lifestyles and emergence of pathogens.</title>
        <authorList>
            <person name="Haridas S."/>
            <person name="Albert R."/>
            <person name="Binder M."/>
            <person name="Bloem J."/>
            <person name="Labutti K."/>
            <person name="Salamov A."/>
            <person name="Andreopoulos B."/>
            <person name="Baker S."/>
            <person name="Barry K."/>
            <person name="Bills G."/>
            <person name="Bluhm B."/>
            <person name="Cannon C."/>
            <person name="Castanera R."/>
            <person name="Culley D."/>
            <person name="Daum C."/>
            <person name="Ezra D."/>
            <person name="Gonzalez J."/>
            <person name="Henrissat B."/>
            <person name="Kuo A."/>
            <person name="Liang C."/>
            <person name="Lipzen A."/>
            <person name="Lutzoni F."/>
            <person name="Magnuson J."/>
            <person name="Mondo S."/>
            <person name="Nolan M."/>
            <person name="Ohm R."/>
            <person name="Pangilinan J."/>
            <person name="Park H.-J."/>
            <person name="Ramirez L."/>
            <person name="Alfaro M."/>
            <person name="Sun H."/>
            <person name="Tritt A."/>
            <person name="Yoshinaga Y."/>
            <person name="Zwiers L.-H."/>
            <person name="Turgeon B."/>
            <person name="Goodwin S."/>
            <person name="Spatafora J."/>
            <person name="Crous P."/>
            <person name="Grigoriev I."/>
        </authorList>
    </citation>
    <scope>NUCLEOTIDE SEQUENCE</scope>
    <source>
        <strain evidence="2">ATCC 16933</strain>
    </source>
</reference>
<organism evidence="2 3">
    <name type="scientific">Lineolata rhizophorae</name>
    <dbReference type="NCBI Taxonomy" id="578093"/>
    <lineage>
        <taxon>Eukaryota</taxon>
        <taxon>Fungi</taxon>
        <taxon>Dikarya</taxon>
        <taxon>Ascomycota</taxon>
        <taxon>Pezizomycotina</taxon>
        <taxon>Dothideomycetes</taxon>
        <taxon>Dothideomycetes incertae sedis</taxon>
        <taxon>Lineolatales</taxon>
        <taxon>Lineolataceae</taxon>
        <taxon>Lineolata</taxon>
    </lineage>
</organism>